<evidence type="ECO:0000256" key="2">
    <source>
        <dbReference type="ARBA" id="ARBA00012282"/>
    </source>
</evidence>
<dbReference type="InterPro" id="IPR001633">
    <property type="entry name" value="EAL_dom"/>
</dbReference>
<protein>
    <recommendedName>
        <fullName evidence="2">cyclic-guanylate-specific phosphodiesterase</fullName>
        <ecNumber evidence="2">3.1.4.52</ecNumber>
    </recommendedName>
</protein>
<evidence type="ECO:0000259" key="11">
    <source>
        <dbReference type="PROSITE" id="PS50883"/>
    </source>
</evidence>
<name>A0A7X3K1W6_9HYPH</name>
<evidence type="ECO:0000313" key="13">
    <source>
        <dbReference type="Proteomes" id="UP000438106"/>
    </source>
</evidence>
<keyword evidence="8 10" id="KW-0472">Membrane</keyword>
<dbReference type="InterPro" id="IPR035919">
    <property type="entry name" value="EAL_sf"/>
</dbReference>
<organism evidence="12 13">
    <name type="scientific">Devosia marina</name>
    <dbReference type="NCBI Taxonomy" id="2683198"/>
    <lineage>
        <taxon>Bacteria</taxon>
        <taxon>Pseudomonadati</taxon>
        <taxon>Pseudomonadota</taxon>
        <taxon>Alphaproteobacteria</taxon>
        <taxon>Hyphomicrobiales</taxon>
        <taxon>Devosiaceae</taxon>
        <taxon>Devosia</taxon>
    </lineage>
</organism>
<dbReference type="CDD" id="cd01948">
    <property type="entry name" value="EAL"/>
    <property type="match status" value="1"/>
</dbReference>
<keyword evidence="13" id="KW-1185">Reference proteome</keyword>
<evidence type="ECO:0000256" key="3">
    <source>
        <dbReference type="ARBA" id="ARBA00022475"/>
    </source>
</evidence>
<feature type="domain" description="EAL" evidence="11">
    <location>
        <begin position="268"/>
        <end position="521"/>
    </location>
</feature>
<proteinExistence type="predicted"/>
<evidence type="ECO:0000256" key="6">
    <source>
        <dbReference type="ARBA" id="ARBA00022801"/>
    </source>
</evidence>
<keyword evidence="7 10" id="KW-1133">Transmembrane helix</keyword>
<feature type="transmembrane region" description="Helical" evidence="10">
    <location>
        <begin position="12"/>
        <end position="34"/>
    </location>
</feature>
<dbReference type="Pfam" id="PF00563">
    <property type="entry name" value="EAL"/>
    <property type="match status" value="1"/>
</dbReference>
<comment type="subcellular location">
    <subcellularLocation>
        <location evidence="1">Cell membrane</location>
        <topology evidence="1">Multi-pass membrane protein</topology>
    </subcellularLocation>
</comment>
<dbReference type="GO" id="GO:0005886">
    <property type="term" value="C:plasma membrane"/>
    <property type="evidence" value="ECO:0007669"/>
    <property type="project" value="UniProtKB-SubCell"/>
</dbReference>
<evidence type="ECO:0000256" key="1">
    <source>
        <dbReference type="ARBA" id="ARBA00004651"/>
    </source>
</evidence>
<dbReference type="InterPro" id="IPR024744">
    <property type="entry name" value="CSS-motif_dom"/>
</dbReference>
<dbReference type="RefSeq" id="WP_157288637.1">
    <property type="nucleotide sequence ID" value="NZ_WQRF01000001.1"/>
</dbReference>
<dbReference type="GO" id="GO:0071111">
    <property type="term" value="F:cyclic-guanylate-specific phosphodiesterase activity"/>
    <property type="evidence" value="ECO:0007669"/>
    <property type="project" value="UniProtKB-EC"/>
</dbReference>
<dbReference type="SMART" id="SM00052">
    <property type="entry name" value="EAL"/>
    <property type="match status" value="1"/>
</dbReference>
<keyword evidence="5 10" id="KW-0812">Transmembrane</keyword>
<keyword evidence="4" id="KW-0973">c-di-GMP</keyword>
<dbReference type="PROSITE" id="PS50883">
    <property type="entry name" value="EAL"/>
    <property type="match status" value="1"/>
</dbReference>
<keyword evidence="6" id="KW-0378">Hydrolase</keyword>
<evidence type="ECO:0000256" key="4">
    <source>
        <dbReference type="ARBA" id="ARBA00022636"/>
    </source>
</evidence>
<dbReference type="PANTHER" id="PTHR33121">
    <property type="entry name" value="CYCLIC DI-GMP PHOSPHODIESTERASE PDEF"/>
    <property type="match status" value="1"/>
</dbReference>
<dbReference type="PANTHER" id="PTHR33121:SF79">
    <property type="entry name" value="CYCLIC DI-GMP PHOSPHODIESTERASE PDED-RELATED"/>
    <property type="match status" value="1"/>
</dbReference>
<dbReference type="Pfam" id="PF12792">
    <property type="entry name" value="CSS-motif"/>
    <property type="match status" value="1"/>
</dbReference>
<comment type="catalytic activity">
    <reaction evidence="9">
        <text>3',3'-c-di-GMP + H2O = 5'-phosphoguanylyl(3'-&gt;5')guanosine + H(+)</text>
        <dbReference type="Rhea" id="RHEA:24902"/>
        <dbReference type="ChEBI" id="CHEBI:15377"/>
        <dbReference type="ChEBI" id="CHEBI:15378"/>
        <dbReference type="ChEBI" id="CHEBI:58754"/>
        <dbReference type="ChEBI" id="CHEBI:58805"/>
        <dbReference type="EC" id="3.1.4.52"/>
    </reaction>
</comment>
<evidence type="ECO:0000256" key="8">
    <source>
        <dbReference type="ARBA" id="ARBA00023136"/>
    </source>
</evidence>
<dbReference type="SUPFAM" id="SSF141868">
    <property type="entry name" value="EAL domain-like"/>
    <property type="match status" value="1"/>
</dbReference>
<dbReference type="Gene3D" id="3.20.20.450">
    <property type="entry name" value="EAL domain"/>
    <property type="match status" value="1"/>
</dbReference>
<comment type="caution">
    <text evidence="12">The sequence shown here is derived from an EMBL/GenBank/DDBJ whole genome shotgun (WGS) entry which is preliminary data.</text>
</comment>
<evidence type="ECO:0000256" key="10">
    <source>
        <dbReference type="SAM" id="Phobius"/>
    </source>
</evidence>
<dbReference type="EC" id="3.1.4.52" evidence="2"/>
<evidence type="ECO:0000313" key="12">
    <source>
        <dbReference type="EMBL" id="MVS97431.1"/>
    </source>
</evidence>
<evidence type="ECO:0000256" key="5">
    <source>
        <dbReference type="ARBA" id="ARBA00022692"/>
    </source>
</evidence>
<dbReference type="InterPro" id="IPR050706">
    <property type="entry name" value="Cyclic-di-GMP_PDE-like"/>
</dbReference>
<dbReference type="Proteomes" id="UP000438106">
    <property type="component" value="Unassembled WGS sequence"/>
</dbReference>
<dbReference type="EMBL" id="WQRF01000001">
    <property type="protein sequence ID" value="MVS97431.1"/>
    <property type="molecule type" value="Genomic_DNA"/>
</dbReference>
<gene>
    <name evidence="12" type="ORF">GO014_00120</name>
</gene>
<keyword evidence="3" id="KW-1003">Cell membrane</keyword>
<sequence>MAVTIAEKGYRAVLRTLIVAGSALAFAWVGWAGLEGLRTQRNLAQLEELSGQLLQRAELAVDYAVITLGDYAAPSNDLCNIDALRTLRRQTYARGAIKDIAVLASDGQPMCSTAPVQFDLLSSRSAPIAEYESRNTSIVLQPSHAEGSGLFRVIWRVSDTHLVAATLNIDMLMFDIFPAQLRDEALAEIRIGTGDVVARFGDMASKEAGETARAFESASDRYPVSVALAVSDSSFRNWNPWPLAPVLAVGAIAGTLVGLLLAQSSMRPPGPVDALRIAIRRGELVPYYQPIFELATARIVGCEVLVRWVRRDGELVFPDRFIPIAEASGLIVPMTERLVEQALSELAPLLSGRPEFKTAFNIDPAHFVQQGFLDALDQIVAQTGWPNTRIVLELTERNAFPDMKQAVAVTKEARTRGYRISLDDTGAGHNGLGHIQDLNPDIIKIDKKFVGVAGTVEAADAIIEVLVNLGQRMGAVVVAEGIETEDQRATLAHAGVAQGQGYLISRPVPLARFRTLIRDHELVAQPAANDPQMA</sequence>
<evidence type="ECO:0000256" key="7">
    <source>
        <dbReference type="ARBA" id="ARBA00022989"/>
    </source>
</evidence>
<evidence type="ECO:0000256" key="9">
    <source>
        <dbReference type="ARBA" id="ARBA00034290"/>
    </source>
</evidence>
<dbReference type="AlphaFoldDB" id="A0A7X3K1W6"/>
<accession>A0A7X3K1W6</accession>
<reference evidence="12 13" key="1">
    <citation type="submission" date="2019-12" db="EMBL/GenBank/DDBJ databases">
        <title>Devosia maris sp. nov., isolated from the deep seawater.</title>
        <authorList>
            <person name="Liu Y."/>
        </authorList>
    </citation>
    <scope>NUCLEOTIDE SEQUENCE [LARGE SCALE GENOMIC DNA]</scope>
    <source>
        <strain evidence="12 13">L53-10-65</strain>
    </source>
</reference>